<dbReference type="OrthoDB" id="9794626at2"/>
<evidence type="ECO:0000256" key="17">
    <source>
        <dbReference type="ARBA" id="ARBA00048623"/>
    </source>
</evidence>
<dbReference type="GO" id="GO:0008818">
    <property type="term" value="F:cobalamin 5'-phosphate synthase activity"/>
    <property type="evidence" value="ECO:0007669"/>
    <property type="project" value="UniProtKB-UniRule"/>
</dbReference>
<gene>
    <name evidence="19 20" type="primary">cobS</name>
    <name evidence="20" type="ORF">BN1079_01789</name>
</gene>
<dbReference type="NCBIfam" id="TIGR00317">
    <property type="entry name" value="cobS"/>
    <property type="match status" value="1"/>
</dbReference>
<evidence type="ECO:0000256" key="15">
    <source>
        <dbReference type="ARBA" id="ARBA00032605"/>
    </source>
</evidence>
<dbReference type="eggNOG" id="COG0368">
    <property type="taxonomic scope" value="Bacteria"/>
</dbReference>
<feature type="transmembrane region" description="Helical" evidence="19">
    <location>
        <begin position="177"/>
        <end position="199"/>
    </location>
</feature>
<evidence type="ECO:0000256" key="18">
    <source>
        <dbReference type="ARBA" id="ARBA00049504"/>
    </source>
</evidence>
<dbReference type="Proteomes" id="UP000053902">
    <property type="component" value="Unassembled WGS sequence"/>
</dbReference>
<evidence type="ECO:0000256" key="6">
    <source>
        <dbReference type="ARBA" id="ARBA00015850"/>
    </source>
</evidence>
<keyword evidence="11 19" id="KW-0460">Magnesium</keyword>
<dbReference type="RefSeq" id="WP_037023727.1">
    <property type="nucleotide sequence ID" value="NZ_CCSF01000001.1"/>
</dbReference>
<reference evidence="20 21" key="1">
    <citation type="submission" date="2014-07" db="EMBL/GenBank/DDBJ databases">
        <authorList>
            <person name="Urmite Genomes Urmite Genomes"/>
        </authorList>
    </citation>
    <scope>NUCLEOTIDE SEQUENCE [LARGE SCALE GENOMIC DNA]</scope>
    <source>
        <strain evidence="20 21">20_BN</strain>
    </source>
</reference>
<dbReference type="GO" id="GO:0009236">
    <property type="term" value="P:cobalamin biosynthetic process"/>
    <property type="evidence" value="ECO:0007669"/>
    <property type="project" value="UniProtKB-UniRule"/>
</dbReference>
<evidence type="ECO:0000256" key="3">
    <source>
        <dbReference type="ARBA" id="ARBA00004663"/>
    </source>
</evidence>
<dbReference type="EC" id="2.7.8.26" evidence="5 19"/>
<evidence type="ECO:0000256" key="9">
    <source>
        <dbReference type="ARBA" id="ARBA00022679"/>
    </source>
</evidence>
<dbReference type="STRING" id="1499686.BN1079_01789"/>
<evidence type="ECO:0000256" key="1">
    <source>
        <dbReference type="ARBA" id="ARBA00001946"/>
    </source>
</evidence>
<evidence type="ECO:0000256" key="12">
    <source>
        <dbReference type="ARBA" id="ARBA00022989"/>
    </source>
</evidence>
<evidence type="ECO:0000256" key="13">
    <source>
        <dbReference type="ARBA" id="ARBA00023136"/>
    </source>
</evidence>
<keyword evidence="9 19" id="KW-0808">Transferase</keyword>
<evidence type="ECO:0000256" key="4">
    <source>
        <dbReference type="ARBA" id="ARBA00010561"/>
    </source>
</evidence>
<evidence type="ECO:0000256" key="2">
    <source>
        <dbReference type="ARBA" id="ARBA00004651"/>
    </source>
</evidence>
<keyword evidence="8 19" id="KW-0169">Cobalamin biosynthesis</keyword>
<dbReference type="EMBL" id="CCSF01000001">
    <property type="protein sequence ID" value="CDZ94468.1"/>
    <property type="molecule type" value="Genomic_DNA"/>
</dbReference>
<comment type="catalytic activity">
    <reaction evidence="18 19">
        <text>alpha-ribazole 5'-phosphate + adenosylcob(III)inamide-GDP = adenosylcob(III)alamin 5'-phosphate + GMP + H(+)</text>
        <dbReference type="Rhea" id="RHEA:23560"/>
        <dbReference type="ChEBI" id="CHEBI:15378"/>
        <dbReference type="ChEBI" id="CHEBI:57918"/>
        <dbReference type="ChEBI" id="CHEBI:58115"/>
        <dbReference type="ChEBI" id="CHEBI:60487"/>
        <dbReference type="ChEBI" id="CHEBI:60493"/>
        <dbReference type="EC" id="2.7.8.26"/>
    </reaction>
</comment>
<accession>A0A078LPQ9</accession>
<keyword evidence="10 19" id="KW-0812">Transmembrane</keyword>
<comment type="similarity">
    <text evidence="4 19">Belongs to the CobS family.</text>
</comment>
<keyword evidence="13 19" id="KW-0472">Membrane</keyword>
<dbReference type="InterPro" id="IPR003805">
    <property type="entry name" value="CobS"/>
</dbReference>
<dbReference type="PANTHER" id="PTHR34148">
    <property type="entry name" value="ADENOSYLCOBINAMIDE-GDP RIBAZOLETRANSFERASE"/>
    <property type="match status" value="1"/>
</dbReference>
<feature type="transmembrane region" description="Helical" evidence="19">
    <location>
        <begin position="40"/>
        <end position="60"/>
    </location>
</feature>
<dbReference type="NCBIfam" id="NF001277">
    <property type="entry name" value="PRK00235.1-3"/>
    <property type="match status" value="1"/>
</dbReference>
<feature type="transmembrane region" description="Helical" evidence="19">
    <location>
        <begin position="66"/>
        <end position="86"/>
    </location>
</feature>
<dbReference type="GO" id="GO:0005886">
    <property type="term" value="C:plasma membrane"/>
    <property type="evidence" value="ECO:0007669"/>
    <property type="project" value="UniProtKB-SubCell"/>
</dbReference>
<proteinExistence type="inferred from homology"/>
<sequence>MNERTTWRRESDRFLLSLQFFTRIPIPARVPYSEDELNQAAIYFPLIGTLIGTLCALVYWCASLLWPEPVAILLSMVFSLLLTGCFHEDGLADCMDGMGGGWDRERILTIMQDSRLGTYGATALIGTLAGKFLLLNALPTALIIPIMILAHAVSRLNAASMMLTEAYARPEGKAKPLAVQMSPMGLLIAATLALLPFIWVEIPGLFWLALLPLIALRFWFARWLRKWIGGFTGDCLGALQQLSELTFLLGVLALCRFI</sequence>
<evidence type="ECO:0000256" key="16">
    <source>
        <dbReference type="ARBA" id="ARBA00032853"/>
    </source>
</evidence>
<keyword evidence="21" id="KW-1185">Reference proteome</keyword>
<evidence type="ECO:0000256" key="5">
    <source>
        <dbReference type="ARBA" id="ARBA00013200"/>
    </source>
</evidence>
<comment type="cofactor">
    <cofactor evidence="1 19">
        <name>Mg(2+)</name>
        <dbReference type="ChEBI" id="CHEBI:18420"/>
    </cofactor>
</comment>
<dbReference type="GO" id="GO:0051073">
    <property type="term" value="F:adenosylcobinamide-GDP ribazoletransferase activity"/>
    <property type="evidence" value="ECO:0007669"/>
    <property type="project" value="UniProtKB-UniRule"/>
</dbReference>
<evidence type="ECO:0000256" key="7">
    <source>
        <dbReference type="ARBA" id="ARBA00022475"/>
    </source>
</evidence>
<evidence type="ECO:0000256" key="10">
    <source>
        <dbReference type="ARBA" id="ARBA00022692"/>
    </source>
</evidence>
<dbReference type="Pfam" id="PF02654">
    <property type="entry name" value="CobS"/>
    <property type="match status" value="1"/>
</dbReference>
<dbReference type="HOGENOM" id="CLU_057426_1_1_6"/>
<dbReference type="UniPathway" id="UPA00148">
    <property type="reaction ID" value="UER00238"/>
</dbReference>
<evidence type="ECO:0000256" key="19">
    <source>
        <dbReference type="HAMAP-Rule" id="MF_00719"/>
    </source>
</evidence>
<comment type="subcellular location">
    <subcellularLocation>
        <location evidence="2 19">Cell membrane</location>
        <topology evidence="2 19">Multi-pass membrane protein</topology>
    </subcellularLocation>
</comment>
<organism evidence="20 21">
    <name type="scientific">Pseudomonas saudiphocaensis</name>
    <dbReference type="NCBI Taxonomy" id="1499686"/>
    <lineage>
        <taxon>Bacteria</taxon>
        <taxon>Pseudomonadati</taxon>
        <taxon>Pseudomonadota</taxon>
        <taxon>Gammaproteobacteria</taxon>
        <taxon>Pseudomonadales</taxon>
        <taxon>Pseudomonadaceae</taxon>
        <taxon>Pseudomonas</taxon>
    </lineage>
</organism>
<dbReference type="HAMAP" id="MF_00719">
    <property type="entry name" value="CobS"/>
    <property type="match status" value="1"/>
</dbReference>
<protein>
    <recommendedName>
        <fullName evidence="6 19">Adenosylcobinamide-GDP ribazoletransferase</fullName>
        <ecNumber evidence="5 19">2.7.8.26</ecNumber>
    </recommendedName>
    <alternativeName>
        <fullName evidence="16 19">Cobalamin synthase</fullName>
    </alternativeName>
    <alternativeName>
        <fullName evidence="15 19">Cobalamin-5'-phosphate synthase</fullName>
    </alternativeName>
</protein>
<comment type="function">
    <text evidence="14 19">Joins adenosylcobinamide-GDP and alpha-ribazole to generate adenosylcobalamin (Ado-cobalamin). Also synthesizes adenosylcobalamin 5'-phosphate from adenosylcobinamide-GDP and alpha-ribazole 5'-phosphate.</text>
</comment>
<comment type="pathway">
    <text evidence="3 19">Cofactor biosynthesis; adenosylcobalamin biosynthesis; adenosylcobalamin from cob(II)yrinate a,c-diamide: step 7/7.</text>
</comment>
<evidence type="ECO:0000313" key="20">
    <source>
        <dbReference type="EMBL" id="CDZ94468.1"/>
    </source>
</evidence>
<keyword evidence="12 19" id="KW-1133">Transmembrane helix</keyword>
<feature type="transmembrane region" description="Helical" evidence="19">
    <location>
        <begin position="140"/>
        <end position="156"/>
    </location>
</feature>
<feature type="transmembrane region" description="Helical" evidence="19">
    <location>
        <begin position="205"/>
        <end position="224"/>
    </location>
</feature>
<dbReference type="PANTHER" id="PTHR34148:SF1">
    <property type="entry name" value="ADENOSYLCOBINAMIDE-GDP RIBAZOLETRANSFERASE"/>
    <property type="match status" value="1"/>
</dbReference>
<comment type="catalytic activity">
    <reaction evidence="17 19">
        <text>alpha-ribazole + adenosylcob(III)inamide-GDP = adenosylcob(III)alamin + GMP + H(+)</text>
        <dbReference type="Rhea" id="RHEA:16049"/>
        <dbReference type="ChEBI" id="CHEBI:10329"/>
        <dbReference type="ChEBI" id="CHEBI:15378"/>
        <dbReference type="ChEBI" id="CHEBI:18408"/>
        <dbReference type="ChEBI" id="CHEBI:58115"/>
        <dbReference type="ChEBI" id="CHEBI:60487"/>
        <dbReference type="EC" id="2.7.8.26"/>
    </reaction>
</comment>
<evidence type="ECO:0000256" key="14">
    <source>
        <dbReference type="ARBA" id="ARBA00025228"/>
    </source>
</evidence>
<evidence type="ECO:0000313" key="21">
    <source>
        <dbReference type="Proteomes" id="UP000053902"/>
    </source>
</evidence>
<name>A0A078LPQ9_9PSED</name>
<evidence type="ECO:0000256" key="11">
    <source>
        <dbReference type="ARBA" id="ARBA00022842"/>
    </source>
</evidence>
<evidence type="ECO:0000256" key="8">
    <source>
        <dbReference type="ARBA" id="ARBA00022573"/>
    </source>
</evidence>
<dbReference type="AlphaFoldDB" id="A0A078LPQ9"/>
<keyword evidence="7 19" id="KW-1003">Cell membrane</keyword>